<dbReference type="GO" id="GO:0005737">
    <property type="term" value="C:cytoplasm"/>
    <property type="evidence" value="ECO:0007669"/>
    <property type="project" value="TreeGrafter"/>
</dbReference>
<evidence type="ECO:0000256" key="10">
    <source>
        <dbReference type="SAM" id="MobiDB-lite"/>
    </source>
</evidence>
<dbReference type="GO" id="GO:0045454">
    <property type="term" value="P:cell redox homeostasis"/>
    <property type="evidence" value="ECO:0007669"/>
    <property type="project" value="TreeGrafter"/>
</dbReference>
<feature type="compositionally biased region" description="Basic and acidic residues" evidence="10">
    <location>
        <begin position="1"/>
        <end position="10"/>
    </location>
</feature>
<dbReference type="Gene3D" id="3.40.30.10">
    <property type="entry name" value="Glutaredoxin"/>
    <property type="match status" value="1"/>
</dbReference>
<keyword evidence="2 12" id="KW-0575">Peroxidase</keyword>
<sequence>MPELRKRPPRNDPPAAPPATKKGRTAKKDTGVTGKAKAAASKVKDALSGPVETTGDHEDQQPLVGNDGNGDDAVESGEAGMIPETAGTAPGSTTAPVGVGVENAQENTGGVSMADRVMSGRGKHGHVQAAGGGEGDVPTTNTDTAIPEEVLENPPETGNVEAADEHLTGPTGAPHVATTQATAALPLDASSVGKQIPNLAKFGGTLTTHTGESVSVSDLLSQVENGKGGIIIFTYPRASTPGCTTQACSFRDEYTNFTGATGYKVFGLSTDSVKANNTFASKQRLQYPLLCDTSAALVGALGMKKGVGKGTVRGVVVIDGGAVVKVWFQGGPGRTVDVVKEYLGTLT</sequence>
<organism evidence="12 13">
    <name type="scientific">Knufia fluminis</name>
    <dbReference type="NCBI Taxonomy" id="191047"/>
    <lineage>
        <taxon>Eukaryota</taxon>
        <taxon>Fungi</taxon>
        <taxon>Dikarya</taxon>
        <taxon>Ascomycota</taxon>
        <taxon>Pezizomycotina</taxon>
        <taxon>Eurotiomycetes</taxon>
        <taxon>Chaetothyriomycetidae</taxon>
        <taxon>Chaetothyriales</taxon>
        <taxon>Trichomeriaceae</taxon>
        <taxon>Knufia</taxon>
    </lineage>
</organism>
<accession>A0AAN8EXZ2</accession>
<dbReference type="Proteomes" id="UP001316803">
    <property type="component" value="Unassembled WGS sequence"/>
</dbReference>
<evidence type="ECO:0000256" key="3">
    <source>
        <dbReference type="ARBA" id="ARBA00022862"/>
    </source>
</evidence>
<dbReference type="CDD" id="cd03017">
    <property type="entry name" value="PRX_BCP"/>
    <property type="match status" value="1"/>
</dbReference>
<evidence type="ECO:0000259" key="11">
    <source>
        <dbReference type="PROSITE" id="PS51352"/>
    </source>
</evidence>
<feature type="compositionally biased region" description="Low complexity" evidence="10">
    <location>
        <begin position="31"/>
        <end position="41"/>
    </location>
</feature>
<dbReference type="GO" id="GO:0034599">
    <property type="term" value="P:cellular response to oxidative stress"/>
    <property type="evidence" value="ECO:0007669"/>
    <property type="project" value="TreeGrafter"/>
</dbReference>
<evidence type="ECO:0000256" key="6">
    <source>
        <dbReference type="ARBA" id="ARBA00023284"/>
    </source>
</evidence>
<dbReference type="EMBL" id="JAKLMC020000001">
    <property type="protein sequence ID" value="KAK5958725.1"/>
    <property type="molecule type" value="Genomic_DNA"/>
</dbReference>
<comment type="catalytic activity">
    <reaction evidence="9">
        <text>a hydroperoxide + [thioredoxin]-dithiol = an alcohol + [thioredoxin]-disulfide + H2O</text>
        <dbReference type="Rhea" id="RHEA:62620"/>
        <dbReference type="Rhea" id="RHEA-COMP:10698"/>
        <dbReference type="Rhea" id="RHEA-COMP:10700"/>
        <dbReference type="ChEBI" id="CHEBI:15377"/>
        <dbReference type="ChEBI" id="CHEBI:29950"/>
        <dbReference type="ChEBI" id="CHEBI:30879"/>
        <dbReference type="ChEBI" id="CHEBI:35924"/>
        <dbReference type="ChEBI" id="CHEBI:50058"/>
        <dbReference type="EC" id="1.11.1.24"/>
    </reaction>
</comment>
<dbReference type="PANTHER" id="PTHR42801:SF23">
    <property type="entry name" value="PEROXIREDOXIN DOT5"/>
    <property type="match status" value="1"/>
</dbReference>
<feature type="region of interest" description="Disordered" evidence="10">
    <location>
        <begin position="1"/>
        <end position="95"/>
    </location>
</feature>
<evidence type="ECO:0000256" key="1">
    <source>
        <dbReference type="ARBA" id="ARBA00013017"/>
    </source>
</evidence>
<keyword evidence="13" id="KW-1185">Reference proteome</keyword>
<comment type="caution">
    <text evidence="12">The sequence shown here is derived from an EMBL/GenBank/DDBJ whole genome shotgun (WGS) entry which is preliminary data.</text>
</comment>
<evidence type="ECO:0000256" key="8">
    <source>
        <dbReference type="ARBA" id="ARBA00038489"/>
    </source>
</evidence>
<dbReference type="EC" id="1.11.1.24" evidence="1"/>
<dbReference type="PANTHER" id="PTHR42801">
    <property type="entry name" value="THIOREDOXIN-DEPENDENT PEROXIDE REDUCTASE"/>
    <property type="match status" value="1"/>
</dbReference>
<evidence type="ECO:0000256" key="4">
    <source>
        <dbReference type="ARBA" id="ARBA00023002"/>
    </source>
</evidence>
<protein>
    <recommendedName>
        <fullName evidence="1">thioredoxin-dependent peroxiredoxin</fullName>
        <ecNumber evidence="1">1.11.1.24</ecNumber>
    </recommendedName>
    <alternativeName>
        <fullName evidence="7">Thioredoxin peroxidase</fullName>
    </alternativeName>
</protein>
<dbReference type="SUPFAM" id="SSF52833">
    <property type="entry name" value="Thioredoxin-like"/>
    <property type="match status" value="1"/>
</dbReference>
<evidence type="ECO:0000256" key="5">
    <source>
        <dbReference type="ARBA" id="ARBA00023157"/>
    </source>
</evidence>
<comment type="similarity">
    <text evidence="8">Belongs to the peroxiredoxin family. BCP/PrxQ subfamily.</text>
</comment>
<dbReference type="PROSITE" id="PS51352">
    <property type="entry name" value="THIOREDOXIN_2"/>
    <property type="match status" value="1"/>
</dbReference>
<evidence type="ECO:0000313" key="13">
    <source>
        <dbReference type="Proteomes" id="UP001316803"/>
    </source>
</evidence>
<dbReference type="Pfam" id="PF00578">
    <property type="entry name" value="AhpC-TSA"/>
    <property type="match status" value="1"/>
</dbReference>
<gene>
    <name evidence="12" type="primary">DOT5</name>
    <name evidence="12" type="ORF">OHC33_000568</name>
</gene>
<keyword evidence="5" id="KW-1015">Disulfide bond</keyword>
<evidence type="ECO:0000256" key="2">
    <source>
        <dbReference type="ARBA" id="ARBA00022559"/>
    </source>
</evidence>
<proteinExistence type="inferred from homology"/>
<feature type="domain" description="Thioredoxin" evidence="11">
    <location>
        <begin position="190"/>
        <end position="347"/>
    </location>
</feature>
<feature type="compositionally biased region" description="Low complexity" evidence="10">
    <location>
        <begin position="83"/>
        <end position="95"/>
    </location>
</feature>
<evidence type="ECO:0000256" key="9">
    <source>
        <dbReference type="ARBA" id="ARBA00049091"/>
    </source>
</evidence>
<dbReference type="GO" id="GO:0008379">
    <property type="term" value="F:thioredoxin peroxidase activity"/>
    <property type="evidence" value="ECO:0007669"/>
    <property type="project" value="TreeGrafter"/>
</dbReference>
<name>A0AAN8EXZ2_9EURO</name>
<dbReference type="InterPro" id="IPR050924">
    <property type="entry name" value="Peroxiredoxin_BCP/PrxQ"/>
</dbReference>
<keyword evidence="6" id="KW-0676">Redox-active center</keyword>
<dbReference type="InterPro" id="IPR000866">
    <property type="entry name" value="AhpC/TSA"/>
</dbReference>
<keyword evidence="3" id="KW-0049">Antioxidant</keyword>
<keyword evidence="4 12" id="KW-0560">Oxidoreductase</keyword>
<evidence type="ECO:0000256" key="7">
    <source>
        <dbReference type="ARBA" id="ARBA00032824"/>
    </source>
</evidence>
<evidence type="ECO:0000313" key="12">
    <source>
        <dbReference type="EMBL" id="KAK5958725.1"/>
    </source>
</evidence>
<reference evidence="12 13" key="1">
    <citation type="submission" date="2022-12" db="EMBL/GenBank/DDBJ databases">
        <title>Genomic features and morphological characterization of a novel Knufia sp. strain isolated from spacecraft assembly facility.</title>
        <authorList>
            <person name="Teixeira M."/>
            <person name="Chander A.M."/>
            <person name="Stajich J.E."/>
            <person name="Venkateswaran K."/>
        </authorList>
    </citation>
    <scope>NUCLEOTIDE SEQUENCE [LARGE SCALE GENOMIC DNA]</scope>
    <source>
        <strain evidence="12 13">FJI-L2-BK-P2</strain>
    </source>
</reference>
<dbReference type="InterPro" id="IPR013766">
    <property type="entry name" value="Thioredoxin_domain"/>
</dbReference>
<dbReference type="InterPro" id="IPR036249">
    <property type="entry name" value="Thioredoxin-like_sf"/>
</dbReference>
<dbReference type="AlphaFoldDB" id="A0AAN8EXZ2"/>